<proteinExistence type="predicted"/>
<dbReference type="Gene3D" id="2.130.10.10">
    <property type="entry name" value="YVTN repeat-like/Quinoprotein amine dehydrogenase"/>
    <property type="match status" value="1"/>
</dbReference>
<protein>
    <submittedName>
        <fullName evidence="1">Uncharacterized protein</fullName>
    </submittedName>
</protein>
<dbReference type="AlphaFoldDB" id="A0A5J4VRI5"/>
<accession>A0A5J4VRI5</accession>
<dbReference type="EMBL" id="SNRW01005397">
    <property type="protein sequence ID" value="KAA6385145.1"/>
    <property type="molecule type" value="Genomic_DNA"/>
</dbReference>
<evidence type="ECO:0000313" key="2">
    <source>
        <dbReference type="Proteomes" id="UP000324800"/>
    </source>
</evidence>
<sequence length="117" mass="13431">MSLNQGIDQQRKDCFYLETLALPGQINSIVIGRFFNKNVETLILAKSTFLSIFNNNEIEDSFDFIDHINVYKEIYCLCASVQPHSLDCLFVLSIGGEWLFLQWNKTRFFPLASGSLL</sequence>
<comment type="caution">
    <text evidence="1">The sequence shown here is derived from an EMBL/GenBank/DDBJ whole genome shotgun (WGS) entry which is preliminary data.</text>
</comment>
<evidence type="ECO:0000313" key="1">
    <source>
        <dbReference type="EMBL" id="KAA6385145.1"/>
    </source>
</evidence>
<name>A0A5J4VRI5_9EUKA</name>
<dbReference type="Proteomes" id="UP000324800">
    <property type="component" value="Unassembled WGS sequence"/>
</dbReference>
<dbReference type="InterPro" id="IPR015943">
    <property type="entry name" value="WD40/YVTN_repeat-like_dom_sf"/>
</dbReference>
<feature type="non-terminal residue" evidence="1">
    <location>
        <position position="117"/>
    </location>
</feature>
<organism evidence="1 2">
    <name type="scientific">Streblomastix strix</name>
    <dbReference type="NCBI Taxonomy" id="222440"/>
    <lineage>
        <taxon>Eukaryota</taxon>
        <taxon>Metamonada</taxon>
        <taxon>Preaxostyla</taxon>
        <taxon>Oxymonadida</taxon>
        <taxon>Streblomastigidae</taxon>
        <taxon>Streblomastix</taxon>
    </lineage>
</organism>
<gene>
    <name evidence="1" type="ORF">EZS28_019326</name>
</gene>
<reference evidence="1 2" key="1">
    <citation type="submission" date="2019-03" db="EMBL/GenBank/DDBJ databases">
        <title>Single cell metagenomics reveals metabolic interactions within the superorganism composed of flagellate Streblomastix strix and complex community of Bacteroidetes bacteria on its surface.</title>
        <authorList>
            <person name="Treitli S.C."/>
            <person name="Kolisko M."/>
            <person name="Husnik F."/>
            <person name="Keeling P."/>
            <person name="Hampl V."/>
        </authorList>
    </citation>
    <scope>NUCLEOTIDE SEQUENCE [LARGE SCALE GENOMIC DNA]</scope>
    <source>
        <strain evidence="1">ST1C</strain>
    </source>
</reference>